<reference evidence="2" key="1">
    <citation type="submission" date="2017-05" db="EMBL/GenBank/DDBJ databases">
        <title>Improved OligoMM genomes.</title>
        <authorList>
            <person name="Garzetti D."/>
        </authorList>
    </citation>
    <scope>NUCLEOTIDE SEQUENCE [LARGE SCALE GENOMIC DNA]</scope>
    <source>
        <strain evidence="2">YL45</strain>
    </source>
</reference>
<proteinExistence type="predicted"/>
<name>A0A227KQL6_9BURK</name>
<protein>
    <recommendedName>
        <fullName evidence="3">AbrB family transcriptional regulator</fullName>
    </recommendedName>
</protein>
<dbReference type="GeneID" id="78363018"/>
<gene>
    <name evidence="1" type="ORF">ADH67_00580</name>
</gene>
<dbReference type="EMBL" id="NHMP01000001">
    <property type="protein sequence ID" value="OXE50833.1"/>
    <property type="molecule type" value="Genomic_DNA"/>
</dbReference>
<evidence type="ECO:0008006" key="3">
    <source>
        <dbReference type="Google" id="ProtNLM"/>
    </source>
</evidence>
<dbReference type="Gene3D" id="2.10.260.10">
    <property type="match status" value="1"/>
</dbReference>
<organism evidence="1 2">
    <name type="scientific">Turicimonas muris</name>
    <dbReference type="NCBI Taxonomy" id="1796652"/>
    <lineage>
        <taxon>Bacteria</taxon>
        <taxon>Pseudomonadati</taxon>
        <taxon>Pseudomonadota</taxon>
        <taxon>Betaproteobacteria</taxon>
        <taxon>Burkholderiales</taxon>
        <taxon>Sutterellaceae</taxon>
        <taxon>Turicimonas</taxon>
    </lineage>
</organism>
<sequence length="75" mass="8169">MSNSFAATSLVWVNGQVTIPKYVLDVLGVHSGHHESVTFIIEGDTVRLVNSAVFSMQHLQNSLKTGDPDNEKETA</sequence>
<dbReference type="AlphaFoldDB" id="A0A227KQL6"/>
<dbReference type="InterPro" id="IPR037914">
    <property type="entry name" value="SpoVT-AbrB_sf"/>
</dbReference>
<dbReference type="Proteomes" id="UP000214610">
    <property type="component" value="Unassembled WGS sequence"/>
</dbReference>
<keyword evidence="2" id="KW-1185">Reference proteome</keyword>
<evidence type="ECO:0000313" key="2">
    <source>
        <dbReference type="Proteomes" id="UP000214610"/>
    </source>
</evidence>
<accession>A0A227KQL6</accession>
<evidence type="ECO:0000313" key="1">
    <source>
        <dbReference type="EMBL" id="OXE50833.1"/>
    </source>
</evidence>
<comment type="caution">
    <text evidence="1">The sequence shown here is derived from an EMBL/GenBank/DDBJ whole genome shotgun (WGS) entry which is preliminary data.</text>
</comment>
<dbReference type="SUPFAM" id="SSF89447">
    <property type="entry name" value="AbrB/MazE/MraZ-like"/>
    <property type="match status" value="1"/>
</dbReference>
<dbReference type="RefSeq" id="WP_066590686.1">
    <property type="nucleotide sequence ID" value="NZ_CAJTBZ010000038.1"/>
</dbReference>